<evidence type="ECO:0000256" key="2">
    <source>
        <dbReference type="ARBA" id="ARBA00023136"/>
    </source>
</evidence>
<dbReference type="GO" id="GO:0007411">
    <property type="term" value="P:axon guidance"/>
    <property type="evidence" value="ECO:0007669"/>
    <property type="project" value="TreeGrafter"/>
</dbReference>
<dbReference type="SMART" id="SM00423">
    <property type="entry name" value="PSI"/>
    <property type="match status" value="1"/>
</dbReference>
<feature type="compositionally biased region" description="Polar residues" evidence="6">
    <location>
        <begin position="634"/>
        <end position="644"/>
    </location>
</feature>
<evidence type="ECO:0000313" key="11">
    <source>
        <dbReference type="Proteomes" id="UP000549394"/>
    </source>
</evidence>
<evidence type="ECO:0000256" key="3">
    <source>
        <dbReference type="ARBA" id="ARBA00023157"/>
    </source>
</evidence>
<dbReference type="Pfam" id="PF01437">
    <property type="entry name" value="PSI"/>
    <property type="match status" value="1"/>
</dbReference>
<feature type="chain" id="PRO_5029524598" evidence="8">
    <location>
        <begin position="20"/>
        <end position="701"/>
    </location>
</feature>
<feature type="transmembrane region" description="Helical" evidence="7">
    <location>
        <begin position="579"/>
        <end position="602"/>
    </location>
</feature>
<feature type="signal peptide" evidence="8">
    <location>
        <begin position="1"/>
        <end position="19"/>
    </location>
</feature>
<dbReference type="GO" id="GO:0005886">
    <property type="term" value="C:plasma membrane"/>
    <property type="evidence" value="ECO:0007669"/>
    <property type="project" value="TreeGrafter"/>
</dbReference>
<gene>
    <name evidence="10" type="ORF">DGYR_LOCUS10866</name>
</gene>
<sequence>MELFPTFLLLLLFYSIVASLKTDAQYDEDIRKRMDLQPLYEHNLIGNSKKWTFRSKEKSDYLRILYEESGWVLVGGRETLYNISVRDFSYTKVLKGWQEEKENKNVCNALDKKKYCSNYVSLAVRLSDDRLLVCGTNAGLTSPTCRILRHSNSKKVLREENGMKWYAVAPFYPDDSFSYVYTGNQIFTAAMVYVDWTNAVIAKAIVPKSDDKEIQGLYTETTFADAATVHSFIDYENAYFLYRKGKNSQTSRIARICINDRGSYKNKDGGLPLWTSFVSIPIRCCIQRATYTFCFDKILGASGLQIGRLHPSLDSSKKLLYGLFESESSVYGGTAVCVFDKLSIDKGYDTVDAPKVMCPNNSQELTDRELTKRVNYREKIKKKVDHLTQSVPLLLQRDGSRFTAIDVDWGAKSVWEGQVDVLYLGTADGFLVKAINSHSTDIRPIIVERIAVLNERIISVKVLKNEKVILVLGKSVVKKISFSRCSQYLSCGRCVKARDPYCSWTGDECANSMTGKQNLRLGKVEDCNDDSIKTASSVKNITNTNETNLNTDSTNGNEKELKFRETSTRIESEYSGNEMAIAIVLSIILSSIVSCIAGYIIANCRLKHRTKSTLRNSPSEKEVIVNQYEDIPRTQSTTLSNGDKSNLAKHNANNSNLTTPSGTLSRPTLPFRGTSPPAVNPTNYMIHRPPKDTNSVKQVYL</sequence>
<dbReference type="InterPro" id="IPR016201">
    <property type="entry name" value="PSI"/>
</dbReference>
<keyword evidence="4" id="KW-0325">Glycoprotein</keyword>
<evidence type="ECO:0000313" key="10">
    <source>
        <dbReference type="EMBL" id="CAD5123156.1"/>
    </source>
</evidence>
<comment type="caution">
    <text evidence="5">Lacks conserved residue(s) required for the propagation of feature annotation.</text>
</comment>
<dbReference type="GO" id="GO:0045499">
    <property type="term" value="F:chemorepellent activity"/>
    <property type="evidence" value="ECO:0007669"/>
    <property type="project" value="TreeGrafter"/>
</dbReference>
<evidence type="ECO:0000259" key="9">
    <source>
        <dbReference type="PROSITE" id="PS51004"/>
    </source>
</evidence>
<protein>
    <submittedName>
        <fullName evidence="10">DgyrCDS11527</fullName>
    </submittedName>
</protein>
<dbReference type="PANTHER" id="PTHR11036:SF127">
    <property type="entry name" value="SEMAPHORIN-1A"/>
    <property type="match status" value="1"/>
</dbReference>
<keyword evidence="7" id="KW-1133">Transmembrane helix</keyword>
<feature type="compositionally biased region" description="Polar residues" evidence="6">
    <location>
        <begin position="651"/>
        <end position="666"/>
    </location>
</feature>
<dbReference type="Pfam" id="PF01403">
    <property type="entry name" value="Sema"/>
    <property type="match status" value="1"/>
</dbReference>
<dbReference type="InterPro" id="IPR002165">
    <property type="entry name" value="Plexin_repeat"/>
</dbReference>
<comment type="caution">
    <text evidence="10">The sequence shown here is derived from an EMBL/GenBank/DDBJ whole genome shotgun (WGS) entry which is preliminary data.</text>
</comment>
<dbReference type="InterPro" id="IPR036352">
    <property type="entry name" value="Semap_dom_sf"/>
</dbReference>
<dbReference type="EMBL" id="CAJFCJ010000019">
    <property type="protein sequence ID" value="CAD5123156.1"/>
    <property type="molecule type" value="Genomic_DNA"/>
</dbReference>
<keyword evidence="11" id="KW-1185">Reference proteome</keyword>
<dbReference type="Proteomes" id="UP000549394">
    <property type="component" value="Unassembled WGS sequence"/>
</dbReference>
<keyword evidence="3" id="KW-1015">Disulfide bond</keyword>
<dbReference type="InterPro" id="IPR001627">
    <property type="entry name" value="Semap_dom"/>
</dbReference>
<organism evidence="10 11">
    <name type="scientific">Dimorphilus gyrociliatus</name>
    <dbReference type="NCBI Taxonomy" id="2664684"/>
    <lineage>
        <taxon>Eukaryota</taxon>
        <taxon>Metazoa</taxon>
        <taxon>Spiralia</taxon>
        <taxon>Lophotrochozoa</taxon>
        <taxon>Annelida</taxon>
        <taxon>Polychaeta</taxon>
        <taxon>Polychaeta incertae sedis</taxon>
        <taxon>Dinophilidae</taxon>
        <taxon>Dimorphilus</taxon>
    </lineage>
</organism>
<evidence type="ECO:0000256" key="1">
    <source>
        <dbReference type="ARBA" id="ARBA00004370"/>
    </source>
</evidence>
<evidence type="ECO:0000256" key="8">
    <source>
        <dbReference type="SAM" id="SignalP"/>
    </source>
</evidence>
<name>A0A7I8W824_9ANNE</name>
<dbReference type="Gene3D" id="2.130.10.10">
    <property type="entry name" value="YVTN repeat-like/Quinoprotein amine dehydrogenase"/>
    <property type="match status" value="1"/>
</dbReference>
<dbReference type="SMART" id="SM00630">
    <property type="entry name" value="Sema"/>
    <property type="match status" value="1"/>
</dbReference>
<dbReference type="PROSITE" id="PS51004">
    <property type="entry name" value="SEMA"/>
    <property type="match status" value="1"/>
</dbReference>
<reference evidence="10 11" key="1">
    <citation type="submission" date="2020-08" db="EMBL/GenBank/DDBJ databases">
        <authorList>
            <person name="Hejnol A."/>
        </authorList>
    </citation>
    <scope>NUCLEOTIDE SEQUENCE [LARGE SCALE GENOMIC DNA]</scope>
</reference>
<dbReference type="SUPFAM" id="SSF103575">
    <property type="entry name" value="Plexin repeat"/>
    <property type="match status" value="1"/>
</dbReference>
<dbReference type="GO" id="GO:0030215">
    <property type="term" value="F:semaphorin receptor binding"/>
    <property type="evidence" value="ECO:0007669"/>
    <property type="project" value="InterPro"/>
</dbReference>
<evidence type="ECO:0000256" key="4">
    <source>
        <dbReference type="ARBA" id="ARBA00023180"/>
    </source>
</evidence>
<keyword evidence="7" id="KW-0812">Transmembrane</keyword>
<comment type="subcellular location">
    <subcellularLocation>
        <location evidence="1">Membrane</location>
    </subcellularLocation>
</comment>
<feature type="domain" description="Sema" evidence="9">
    <location>
        <begin position="31"/>
        <end position="482"/>
    </location>
</feature>
<evidence type="ECO:0000256" key="5">
    <source>
        <dbReference type="PROSITE-ProRule" id="PRU00352"/>
    </source>
</evidence>
<proteinExistence type="predicted"/>
<dbReference type="AlphaFoldDB" id="A0A7I8W824"/>
<evidence type="ECO:0000256" key="6">
    <source>
        <dbReference type="SAM" id="MobiDB-lite"/>
    </source>
</evidence>
<feature type="region of interest" description="Disordered" evidence="6">
    <location>
        <begin position="634"/>
        <end position="701"/>
    </location>
</feature>
<keyword evidence="2 7" id="KW-0472">Membrane</keyword>
<keyword evidence="8" id="KW-0732">Signal</keyword>
<dbReference type="InterPro" id="IPR015943">
    <property type="entry name" value="WD40/YVTN_repeat-like_dom_sf"/>
</dbReference>
<feature type="compositionally biased region" description="Polar residues" evidence="6">
    <location>
        <begin position="692"/>
        <end position="701"/>
    </location>
</feature>
<evidence type="ECO:0000256" key="7">
    <source>
        <dbReference type="SAM" id="Phobius"/>
    </source>
</evidence>
<dbReference type="OrthoDB" id="9988752at2759"/>
<dbReference type="InterPro" id="IPR027231">
    <property type="entry name" value="Semaphorin"/>
</dbReference>
<dbReference type="GO" id="GO:0030335">
    <property type="term" value="P:positive regulation of cell migration"/>
    <property type="evidence" value="ECO:0007669"/>
    <property type="project" value="TreeGrafter"/>
</dbReference>
<dbReference type="PANTHER" id="PTHR11036">
    <property type="entry name" value="SEMAPHORIN"/>
    <property type="match status" value="1"/>
</dbReference>
<dbReference type="SUPFAM" id="SSF101912">
    <property type="entry name" value="Sema domain"/>
    <property type="match status" value="1"/>
</dbReference>
<dbReference type="GO" id="GO:0071526">
    <property type="term" value="P:semaphorin-plexin signaling pathway"/>
    <property type="evidence" value="ECO:0007669"/>
    <property type="project" value="TreeGrafter"/>
</dbReference>
<accession>A0A7I8W824</accession>
<dbReference type="Gene3D" id="3.30.1680.10">
    <property type="entry name" value="ligand-binding face of the semaphorins, domain 2"/>
    <property type="match status" value="1"/>
</dbReference>